<dbReference type="Gene3D" id="3.40.1190.20">
    <property type="match status" value="1"/>
</dbReference>
<evidence type="ECO:0000259" key="6">
    <source>
        <dbReference type="Pfam" id="PF00294"/>
    </source>
</evidence>
<keyword evidence="2" id="KW-0808">Transferase</keyword>
<dbReference type="PROSITE" id="PS00584">
    <property type="entry name" value="PFKB_KINASES_2"/>
    <property type="match status" value="1"/>
</dbReference>
<keyword evidence="4" id="KW-0418">Kinase</keyword>
<protein>
    <submittedName>
        <fullName evidence="7">Fructokinase</fullName>
    </submittedName>
</protein>
<evidence type="ECO:0000256" key="3">
    <source>
        <dbReference type="ARBA" id="ARBA00022741"/>
    </source>
</evidence>
<dbReference type="PANTHER" id="PTHR43085">
    <property type="entry name" value="HEXOKINASE FAMILY MEMBER"/>
    <property type="match status" value="1"/>
</dbReference>
<dbReference type="InterPro" id="IPR050306">
    <property type="entry name" value="PfkB_Carbo_kinase"/>
</dbReference>
<dbReference type="EMBL" id="BONX01000003">
    <property type="protein sequence ID" value="GIG93972.1"/>
    <property type="molecule type" value="Genomic_DNA"/>
</dbReference>
<evidence type="ECO:0000256" key="2">
    <source>
        <dbReference type="ARBA" id="ARBA00022679"/>
    </source>
</evidence>
<reference evidence="7 8" key="1">
    <citation type="submission" date="2021-01" db="EMBL/GenBank/DDBJ databases">
        <title>Whole genome shotgun sequence of Plantactinospora mayteni NBRC 109088.</title>
        <authorList>
            <person name="Komaki H."/>
            <person name="Tamura T."/>
        </authorList>
    </citation>
    <scope>NUCLEOTIDE SEQUENCE [LARGE SCALE GENOMIC DNA]</scope>
    <source>
        <strain evidence="7 8">NBRC 109088</strain>
    </source>
</reference>
<evidence type="ECO:0000313" key="7">
    <source>
        <dbReference type="EMBL" id="GIG93972.1"/>
    </source>
</evidence>
<dbReference type="CDD" id="cd01167">
    <property type="entry name" value="bac_FRK"/>
    <property type="match status" value="1"/>
</dbReference>
<organism evidence="7 8">
    <name type="scientific">Plantactinospora mayteni</name>
    <dbReference type="NCBI Taxonomy" id="566021"/>
    <lineage>
        <taxon>Bacteria</taxon>
        <taxon>Bacillati</taxon>
        <taxon>Actinomycetota</taxon>
        <taxon>Actinomycetes</taxon>
        <taxon>Micromonosporales</taxon>
        <taxon>Micromonosporaceae</taxon>
        <taxon>Plantactinospora</taxon>
    </lineage>
</organism>
<dbReference type="SUPFAM" id="SSF53613">
    <property type="entry name" value="Ribokinase-like"/>
    <property type="match status" value="1"/>
</dbReference>
<name>A0ABQ4EGW0_9ACTN</name>
<proteinExistence type="inferred from homology"/>
<evidence type="ECO:0000256" key="1">
    <source>
        <dbReference type="ARBA" id="ARBA00010688"/>
    </source>
</evidence>
<sequence length="300" mass="31054">MVGEALVDVVHGRGGSVRRHAGGSPANVAVGLARLDRPVHLLTRTGDDPHGALVRGHLRAAGVRLVGTTVDDRPTATAAAFLDATGAARYEFDLHWELPDAPPLPAGIVALHVGSIGAYLEPGADAVDRIVRELRGRATVSYDPNIRPALAADPDRVRNQIVAMVGLSDLVKVSDEDLAWLWPDASPEAVATEWLGSGPAIVVVTEGARGSFALTRDGLTRVPARPVSVVDTVGAGDAFTVGLLDALAAADLLGAGRRAALRRVDGPTLHRVLDHAARLSAYVCARPGAQSPSTADLAAA</sequence>
<dbReference type="InterPro" id="IPR011611">
    <property type="entry name" value="PfkB_dom"/>
</dbReference>
<dbReference type="InterPro" id="IPR029056">
    <property type="entry name" value="Ribokinase-like"/>
</dbReference>
<keyword evidence="3" id="KW-0547">Nucleotide-binding</keyword>
<dbReference type="PANTHER" id="PTHR43085:SF1">
    <property type="entry name" value="PSEUDOURIDINE KINASE-RELATED"/>
    <property type="match status" value="1"/>
</dbReference>
<feature type="domain" description="Carbohydrate kinase PfkB" evidence="6">
    <location>
        <begin position="8"/>
        <end position="293"/>
    </location>
</feature>
<comment type="similarity">
    <text evidence="1">Belongs to the carbohydrate kinase PfkB family.</text>
</comment>
<keyword evidence="8" id="KW-1185">Reference proteome</keyword>
<evidence type="ECO:0000256" key="5">
    <source>
        <dbReference type="ARBA" id="ARBA00022840"/>
    </source>
</evidence>
<accession>A0ABQ4EGW0</accession>
<dbReference type="Proteomes" id="UP000621500">
    <property type="component" value="Unassembled WGS sequence"/>
</dbReference>
<comment type="caution">
    <text evidence="7">The sequence shown here is derived from an EMBL/GenBank/DDBJ whole genome shotgun (WGS) entry which is preliminary data.</text>
</comment>
<dbReference type="Pfam" id="PF00294">
    <property type="entry name" value="PfkB"/>
    <property type="match status" value="1"/>
</dbReference>
<keyword evidence="5" id="KW-0067">ATP-binding</keyword>
<evidence type="ECO:0000256" key="4">
    <source>
        <dbReference type="ARBA" id="ARBA00022777"/>
    </source>
</evidence>
<gene>
    <name evidence="7" type="ORF">Pma05_05450</name>
</gene>
<dbReference type="InterPro" id="IPR002173">
    <property type="entry name" value="Carboh/pur_kinase_PfkB_CS"/>
</dbReference>
<evidence type="ECO:0000313" key="8">
    <source>
        <dbReference type="Proteomes" id="UP000621500"/>
    </source>
</evidence>